<comment type="similarity">
    <text evidence="1">Belongs to the inositol monophosphatase superfamily.</text>
</comment>
<evidence type="ECO:0000313" key="7">
    <source>
        <dbReference type="Proteomes" id="UP000030826"/>
    </source>
</evidence>
<dbReference type="Pfam" id="PF00459">
    <property type="entry name" value="Inositol_P"/>
    <property type="match status" value="1"/>
</dbReference>
<dbReference type="Gene3D" id="3.30.540.10">
    <property type="entry name" value="Fructose-1,6-Bisphosphatase, subunit A, domain 1"/>
    <property type="match status" value="1"/>
</dbReference>
<evidence type="ECO:0008006" key="8">
    <source>
        <dbReference type="Google" id="ProtNLM"/>
    </source>
</evidence>
<dbReference type="PRINTS" id="PR00377">
    <property type="entry name" value="IMPHPHTASES"/>
</dbReference>
<protein>
    <recommendedName>
        <fullName evidence="8">Inositol monophosphatase</fullName>
    </recommendedName>
</protein>
<evidence type="ECO:0000256" key="1">
    <source>
        <dbReference type="ARBA" id="ARBA00009759"/>
    </source>
</evidence>
<dbReference type="GO" id="GO:0008934">
    <property type="term" value="F:inositol monophosphate 1-phosphatase activity"/>
    <property type="evidence" value="ECO:0007669"/>
    <property type="project" value="TreeGrafter"/>
</dbReference>
<proteinExistence type="inferred from homology"/>
<dbReference type="InterPro" id="IPR020583">
    <property type="entry name" value="Inositol_monoP_metal-BS"/>
</dbReference>
<organism evidence="6 7">
    <name type="scientific">Aureimonas altamirensis</name>
    <dbReference type="NCBI Taxonomy" id="370622"/>
    <lineage>
        <taxon>Bacteria</taxon>
        <taxon>Pseudomonadati</taxon>
        <taxon>Pseudomonadota</taxon>
        <taxon>Alphaproteobacteria</taxon>
        <taxon>Hyphomicrobiales</taxon>
        <taxon>Aurantimonadaceae</taxon>
        <taxon>Aureimonas</taxon>
    </lineage>
</organism>
<keyword evidence="2 5" id="KW-0479">Metal-binding</keyword>
<dbReference type="GO" id="GO:0007165">
    <property type="term" value="P:signal transduction"/>
    <property type="evidence" value="ECO:0007669"/>
    <property type="project" value="TreeGrafter"/>
</dbReference>
<dbReference type="AlphaFoldDB" id="A0A0B1Q1F5"/>
<dbReference type="OrthoDB" id="7876138at2"/>
<evidence type="ECO:0000256" key="3">
    <source>
        <dbReference type="ARBA" id="ARBA00022801"/>
    </source>
</evidence>
<reference evidence="6 7" key="1">
    <citation type="submission" date="2014-09" db="EMBL/GenBank/DDBJ databases">
        <title>Isolation and characterization of Aurantimonas altamirensis ON-56566 from clinical sample following a dog bite.</title>
        <authorList>
            <person name="Eshaghi A."/>
            <person name="Li A."/>
            <person name="Shahinas D."/>
            <person name="Bahn P."/>
            <person name="Kus J.V."/>
            <person name="Patel S.N."/>
        </authorList>
    </citation>
    <scope>NUCLEOTIDE SEQUENCE [LARGE SCALE GENOMIC DNA]</scope>
    <source>
        <strain evidence="6 7">ON-56566</strain>
    </source>
</reference>
<keyword evidence="3" id="KW-0378">Hydrolase</keyword>
<feature type="binding site" evidence="5">
    <location>
        <position position="99"/>
    </location>
    <ligand>
        <name>Mg(2+)</name>
        <dbReference type="ChEBI" id="CHEBI:18420"/>
        <label>1</label>
        <note>catalytic</note>
    </ligand>
</feature>
<evidence type="ECO:0000313" key="6">
    <source>
        <dbReference type="EMBL" id="KHJ53281.1"/>
    </source>
</evidence>
<dbReference type="Gene3D" id="3.40.190.80">
    <property type="match status" value="1"/>
</dbReference>
<comment type="cofactor">
    <cofactor evidence="5">
        <name>Mg(2+)</name>
        <dbReference type="ChEBI" id="CHEBI:18420"/>
    </cofactor>
</comment>
<comment type="caution">
    <text evidence="6">The sequence shown here is derived from an EMBL/GenBank/DDBJ whole genome shotgun (WGS) entry which is preliminary data.</text>
</comment>
<feature type="binding site" evidence="5">
    <location>
        <position position="82"/>
    </location>
    <ligand>
        <name>Mg(2+)</name>
        <dbReference type="ChEBI" id="CHEBI:18420"/>
        <label>1</label>
        <note>catalytic</note>
    </ligand>
</feature>
<dbReference type="SUPFAM" id="SSF56655">
    <property type="entry name" value="Carbohydrate phosphatase"/>
    <property type="match status" value="1"/>
</dbReference>
<name>A0A0B1Q1F5_9HYPH</name>
<dbReference type="InterPro" id="IPR000760">
    <property type="entry name" value="Inositol_monophosphatase-like"/>
</dbReference>
<keyword evidence="4 5" id="KW-0460">Magnesium</keyword>
<dbReference type="GO" id="GO:0006020">
    <property type="term" value="P:inositol metabolic process"/>
    <property type="evidence" value="ECO:0007669"/>
    <property type="project" value="TreeGrafter"/>
</dbReference>
<evidence type="ECO:0000256" key="5">
    <source>
        <dbReference type="PIRSR" id="PIRSR600760-2"/>
    </source>
</evidence>
<evidence type="ECO:0000256" key="2">
    <source>
        <dbReference type="ARBA" id="ARBA00022723"/>
    </source>
</evidence>
<accession>A0A0B1Q1F5</accession>
<gene>
    <name evidence="6" type="ORF">LA66_17870</name>
</gene>
<dbReference type="STRING" id="370622.LA66_17870"/>
<dbReference type="PANTHER" id="PTHR20854">
    <property type="entry name" value="INOSITOL MONOPHOSPHATASE"/>
    <property type="match status" value="1"/>
</dbReference>
<dbReference type="RefSeq" id="WP_039195409.1">
    <property type="nucleotide sequence ID" value="NZ_JAQRFV010000014.1"/>
</dbReference>
<dbReference type="PROSITE" id="PS00630">
    <property type="entry name" value="IMP_2"/>
    <property type="match status" value="1"/>
</dbReference>
<dbReference type="PANTHER" id="PTHR20854:SF4">
    <property type="entry name" value="INOSITOL-1-MONOPHOSPHATASE-RELATED"/>
    <property type="match status" value="1"/>
</dbReference>
<dbReference type="GO" id="GO:0046872">
    <property type="term" value="F:metal ion binding"/>
    <property type="evidence" value="ECO:0007669"/>
    <property type="project" value="UniProtKB-KW"/>
</dbReference>
<dbReference type="EMBL" id="JRFJ01000006">
    <property type="protein sequence ID" value="KHJ53281.1"/>
    <property type="molecule type" value="Genomic_DNA"/>
</dbReference>
<feature type="binding site" evidence="5">
    <location>
        <position position="217"/>
    </location>
    <ligand>
        <name>Mg(2+)</name>
        <dbReference type="ChEBI" id="CHEBI:18420"/>
        <label>1</label>
        <note>catalytic</note>
    </ligand>
</feature>
<dbReference type="GO" id="GO:0046854">
    <property type="term" value="P:phosphatidylinositol phosphate biosynthetic process"/>
    <property type="evidence" value="ECO:0007669"/>
    <property type="project" value="InterPro"/>
</dbReference>
<dbReference type="InterPro" id="IPR020550">
    <property type="entry name" value="Inositol_monophosphatase_CS"/>
</dbReference>
<evidence type="ECO:0000256" key="4">
    <source>
        <dbReference type="ARBA" id="ARBA00022842"/>
    </source>
</evidence>
<feature type="binding site" evidence="5">
    <location>
        <position position="102"/>
    </location>
    <ligand>
        <name>Mg(2+)</name>
        <dbReference type="ChEBI" id="CHEBI:18420"/>
        <label>1</label>
        <note>catalytic</note>
    </ligand>
</feature>
<sequence length="275" mass="29277">MSQAQDDLRDLERLAVELAQLAGDRIIASLGTALAVKYKKLSREEEAEAEFRDPVSEIDSAVEAVLRERLAERYPTHAIIGEEEGGGDLPPGDYTWVIDPVDGTANFVNGFPIFAASIGLVHKGDPIVGAVWCSTSHALRPGVYHATKGGSLFFDGARIEAVDRSAVKRRIVAMPNLMTDMSLGYEARQTGSAAAECAFVAAGLLAGARFDSPNIWDVAGGVPLVLATGGTVLTRQDAAHDWKDFTRFDAPRGVVWRQPMIIGGGETASALALTA</sequence>
<dbReference type="Proteomes" id="UP000030826">
    <property type="component" value="Unassembled WGS sequence"/>
</dbReference>
<dbReference type="PROSITE" id="PS00629">
    <property type="entry name" value="IMP_1"/>
    <property type="match status" value="1"/>
</dbReference>